<sequence length="85" mass="9468">MQSEKGAREAPPDRDLKSPPQATERFELFVSEEGLGRLTAAEVVGATWDRWANEAPTQPRHKGTKQEGVDSNLITGDRWTMMEGL</sequence>
<name>A0A445MFH0_ENSVE</name>
<evidence type="ECO:0000313" key="2">
    <source>
        <dbReference type="EMBL" id="RZR72953.1"/>
    </source>
</evidence>
<dbReference type="Proteomes" id="UP000290560">
    <property type="component" value="Unassembled WGS sequence"/>
</dbReference>
<proteinExistence type="predicted"/>
<protein>
    <submittedName>
        <fullName evidence="2">Uncharacterized protein</fullName>
    </submittedName>
</protein>
<evidence type="ECO:0000256" key="1">
    <source>
        <dbReference type="SAM" id="MobiDB-lite"/>
    </source>
</evidence>
<gene>
    <name evidence="2" type="ORF">BHM03_00018786</name>
</gene>
<feature type="region of interest" description="Disordered" evidence="1">
    <location>
        <begin position="54"/>
        <end position="85"/>
    </location>
</feature>
<feature type="region of interest" description="Disordered" evidence="1">
    <location>
        <begin position="1"/>
        <end position="23"/>
    </location>
</feature>
<organism evidence="2">
    <name type="scientific">Ensete ventricosum</name>
    <name type="common">Abyssinian banana</name>
    <name type="synonym">Musa ensete</name>
    <dbReference type="NCBI Taxonomy" id="4639"/>
    <lineage>
        <taxon>Eukaryota</taxon>
        <taxon>Viridiplantae</taxon>
        <taxon>Streptophyta</taxon>
        <taxon>Embryophyta</taxon>
        <taxon>Tracheophyta</taxon>
        <taxon>Spermatophyta</taxon>
        <taxon>Magnoliopsida</taxon>
        <taxon>Liliopsida</taxon>
        <taxon>Zingiberales</taxon>
        <taxon>Musaceae</taxon>
        <taxon>Ensete</taxon>
    </lineage>
</organism>
<dbReference type="EMBL" id="KV875791">
    <property type="protein sequence ID" value="RZR72953.1"/>
    <property type="molecule type" value="Genomic_DNA"/>
</dbReference>
<feature type="compositionally biased region" description="Basic and acidic residues" evidence="1">
    <location>
        <begin position="1"/>
        <end position="17"/>
    </location>
</feature>
<accession>A0A445MFH0</accession>
<reference evidence="2" key="1">
    <citation type="journal article" date="2018" name="Data Brief">
        <title>Genome sequence data from 17 accessions of Ensete ventricosum, a staple food crop for millions in Ethiopia.</title>
        <authorList>
            <person name="Yemataw Z."/>
            <person name="Muzemil S."/>
            <person name="Ambachew D."/>
            <person name="Tripathi L."/>
            <person name="Tesfaye K."/>
            <person name="Chala A."/>
            <person name="Farbos A."/>
            <person name="O'Neill P."/>
            <person name="Moore K."/>
            <person name="Grant M."/>
            <person name="Studholme D.J."/>
        </authorList>
    </citation>
    <scope>NUCLEOTIDE SEQUENCE [LARGE SCALE GENOMIC DNA]</scope>
    <source>
        <tissue evidence="2">Leaf</tissue>
    </source>
</reference>
<dbReference type="AlphaFoldDB" id="A0A445MFH0"/>